<dbReference type="InterPro" id="IPR029026">
    <property type="entry name" value="tRNA_m1G_MTases_N"/>
</dbReference>
<evidence type="ECO:0000256" key="16">
    <source>
        <dbReference type="PIRSR" id="PIRSR000386-1"/>
    </source>
</evidence>
<dbReference type="PANTHER" id="PTHR46417">
    <property type="entry name" value="TRNA (GUANINE-N(1)-)-METHYLTRANSFERASE"/>
    <property type="match status" value="1"/>
</dbReference>
<comment type="subcellular location">
    <subcellularLocation>
        <location evidence="2 15 17">Cytoplasm</location>
    </subcellularLocation>
</comment>
<protein>
    <recommendedName>
        <fullName evidence="6 15">tRNA (guanine-N(1)-)-methyltransferase</fullName>
        <ecNumber evidence="5 15">2.1.1.228</ecNumber>
    </recommendedName>
    <alternativeName>
        <fullName evidence="12 15">M1G-methyltransferase</fullName>
    </alternativeName>
    <alternativeName>
        <fullName evidence="13 15">tRNA [GM37] methyltransferase</fullName>
    </alternativeName>
</protein>
<dbReference type="NCBIfam" id="NF000648">
    <property type="entry name" value="PRK00026.1"/>
    <property type="match status" value="1"/>
</dbReference>
<dbReference type="GO" id="GO:0002939">
    <property type="term" value="P:tRNA N1-guanine methylation"/>
    <property type="evidence" value="ECO:0007669"/>
    <property type="project" value="TreeGrafter"/>
</dbReference>
<organism evidence="19 20">
    <name type="scientific">Saccharophagus degradans</name>
    <dbReference type="NCBI Taxonomy" id="86304"/>
    <lineage>
        <taxon>Bacteria</taxon>
        <taxon>Pseudomonadati</taxon>
        <taxon>Pseudomonadota</taxon>
        <taxon>Gammaproteobacteria</taxon>
        <taxon>Cellvibrionales</taxon>
        <taxon>Cellvibrionaceae</taxon>
        <taxon>Saccharophagus</taxon>
    </lineage>
</organism>
<evidence type="ECO:0000256" key="8">
    <source>
        <dbReference type="ARBA" id="ARBA00022603"/>
    </source>
</evidence>
<comment type="similarity">
    <text evidence="3 15 17">Belongs to the RNA methyltransferase TrmD family.</text>
</comment>
<evidence type="ECO:0000256" key="9">
    <source>
        <dbReference type="ARBA" id="ARBA00022679"/>
    </source>
</evidence>
<dbReference type="Pfam" id="PF01746">
    <property type="entry name" value="tRNA_m1G_MT"/>
    <property type="match status" value="1"/>
</dbReference>
<keyword evidence="10 15" id="KW-0949">S-adenosyl-L-methionine</keyword>
<dbReference type="InterPro" id="IPR016009">
    <property type="entry name" value="tRNA_MeTrfase_TRMD/TRM10"/>
</dbReference>
<dbReference type="SUPFAM" id="SSF75217">
    <property type="entry name" value="alpha/beta knot"/>
    <property type="match status" value="1"/>
</dbReference>
<evidence type="ECO:0000256" key="2">
    <source>
        <dbReference type="ARBA" id="ARBA00004496"/>
    </source>
</evidence>
<gene>
    <name evidence="15 19" type="primary">trmD</name>
    <name evidence="19" type="ORF">Q4521_10560</name>
</gene>
<dbReference type="HAMAP" id="MF_00605">
    <property type="entry name" value="TrmD"/>
    <property type="match status" value="1"/>
</dbReference>
<evidence type="ECO:0000256" key="4">
    <source>
        <dbReference type="ARBA" id="ARBA00011738"/>
    </source>
</evidence>
<dbReference type="PANTHER" id="PTHR46417:SF1">
    <property type="entry name" value="TRNA (GUANINE-N(1)-)-METHYLTRANSFERASE"/>
    <property type="match status" value="1"/>
</dbReference>
<dbReference type="InterPro" id="IPR029028">
    <property type="entry name" value="Alpha/beta_knot_MTases"/>
</dbReference>
<dbReference type="RefSeq" id="WP_303492773.1">
    <property type="nucleotide sequence ID" value="NZ_JAUOPB010000007.1"/>
</dbReference>
<dbReference type="Proteomes" id="UP001169760">
    <property type="component" value="Unassembled WGS sequence"/>
</dbReference>
<dbReference type="EMBL" id="JAUOPB010000007">
    <property type="protein sequence ID" value="MDO6422915.1"/>
    <property type="molecule type" value="Genomic_DNA"/>
</dbReference>
<dbReference type="GO" id="GO:0005829">
    <property type="term" value="C:cytosol"/>
    <property type="evidence" value="ECO:0007669"/>
    <property type="project" value="TreeGrafter"/>
</dbReference>
<accession>A0AAW7X6K0</accession>
<evidence type="ECO:0000256" key="5">
    <source>
        <dbReference type="ARBA" id="ARBA00012807"/>
    </source>
</evidence>
<evidence type="ECO:0000256" key="17">
    <source>
        <dbReference type="RuleBase" id="RU003464"/>
    </source>
</evidence>
<evidence type="ECO:0000256" key="12">
    <source>
        <dbReference type="ARBA" id="ARBA00029736"/>
    </source>
</evidence>
<dbReference type="InterPro" id="IPR023148">
    <property type="entry name" value="tRNA_m1G_MeTrfase_C_sf"/>
</dbReference>
<sequence>MSSSSGSAVNIAIVSLFPEMFAAITESGISRRAVEQGLVKLSFFNPRTYTTDKHQTVDDRPYGGGPGMVMRVEPLAKALLAAKHWHSEQRAEQALPNTAKETVIYMSPQGAQLNNQAVDTMAASGDFTIIAGRYEGVDQRFIDAFVDQEWSIGDYVLSGGELPAMVLIDALIRKLPGALGDAQSAEQDSFENGLLDCPHYTRPEELADEWQSSVDDRRVPAVLLSGDHKKIELWRLKQSLGRTWERRPDLLNKLDLDQSQRNLLTEYQQQKLSCSSSDD</sequence>
<evidence type="ECO:0000256" key="6">
    <source>
        <dbReference type="ARBA" id="ARBA00014679"/>
    </source>
</evidence>
<evidence type="ECO:0000256" key="10">
    <source>
        <dbReference type="ARBA" id="ARBA00022691"/>
    </source>
</evidence>
<dbReference type="NCBIfam" id="TIGR00088">
    <property type="entry name" value="trmD"/>
    <property type="match status" value="1"/>
</dbReference>
<proteinExistence type="inferred from homology"/>
<comment type="catalytic activity">
    <reaction evidence="14 15 17">
        <text>guanosine(37) in tRNA + S-adenosyl-L-methionine = N(1)-methylguanosine(37) in tRNA + S-adenosyl-L-homocysteine + H(+)</text>
        <dbReference type="Rhea" id="RHEA:36899"/>
        <dbReference type="Rhea" id="RHEA-COMP:10145"/>
        <dbReference type="Rhea" id="RHEA-COMP:10147"/>
        <dbReference type="ChEBI" id="CHEBI:15378"/>
        <dbReference type="ChEBI" id="CHEBI:57856"/>
        <dbReference type="ChEBI" id="CHEBI:59789"/>
        <dbReference type="ChEBI" id="CHEBI:73542"/>
        <dbReference type="ChEBI" id="CHEBI:74269"/>
        <dbReference type="EC" id="2.1.1.228"/>
    </reaction>
</comment>
<comment type="caution">
    <text evidence="19">The sequence shown here is derived from an EMBL/GenBank/DDBJ whole genome shotgun (WGS) entry which is preliminary data.</text>
</comment>
<dbReference type="FunFam" id="3.40.1280.10:FF:000001">
    <property type="entry name" value="tRNA (guanine-N(1)-)-methyltransferase"/>
    <property type="match status" value="1"/>
</dbReference>
<evidence type="ECO:0000256" key="1">
    <source>
        <dbReference type="ARBA" id="ARBA00002634"/>
    </source>
</evidence>
<dbReference type="GO" id="GO:0052906">
    <property type="term" value="F:tRNA (guanine(37)-N1)-methyltransferase activity"/>
    <property type="evidence" value="ECO:0007669"/>
    <property type="project" value="UniProtKB-UniRule"/>
</dbReference>
<evidence type="ECO:0000256" key="3">
    <source>
        <dbReference type="ARBA" id="ARBA00007630"/>
    </source>
</evidence>
<dbReference type="InterPro" id="IPR002649">
    <property type="entry name" value="tRNA_m1G_MeTrfase_TrmD"/>
</dbReference>
<keyword evidence="9 15" id="KW-0808">Transferase</keyword>
<reference evidence="19" key="1">
    <citation type="submission" date="2023-07" db="EMBL/GenBank/DDBJ databases">
        <title>Genome content predicts the carbon catabolic preferences of heterotrophic bacteria.</title>
        <authorList>
            <person name="Gralka M."/>
        </authorList>
    </citation>
    <scope>NUCLEOTIDE SEQUENCE</scope>
    <source>
        <strain evidence="19">I3M17_2</strain>
    </source>
</reference>
<evidence type="ECO:0000259" key="18">
    <source>
        <dbReference type="Pfam" id="PF01746"/>
    </source>
</evidence>
<dbReference type="Gene3D" id="1.10.1270.20">
    <property type="entry name" value="tRNA(m1g37)methyltransferase, domain 2"/>
    <property type="match status" value="1"/>
</dbReference>
<dbReference type="AlphaFoldDB" id="A0AAW7X6K0"/>
<name>A0AAW7X6K0_9GAMM</name>
<comment type="subunit">
    <text evidence="4 15 17">Homodimer.</text>
</comment>
<evidence type="ECO:0000313" key="19">
    <source>
        <dbReference type="EMBL" id="MDO6422915.1"/>
    </source>
</evidence>
<dbReference type="FunFam" id="1.10.1270.20:FF:000001">
    <property type="entry name" value="tRNA (guanine-N(1)-)-methyltransferase"/>
    <property type="match status" value="1"/>
</dbReference>
<dbReference type="CDD" id="cd18080">
    <property type="entry name" value="TrmD-like"/>
    <property type="match status" value="1"/>
</dbReference>
<feature type="binding site" evidence="15 16">
    <location>
        <position position="132"/>
    </location>
    <ligand>
        <name>S-adenosyl-L-methionine</name>
        <dbReference type="ChEBI" id="CHEBI:59789"/>
    </ligand>
</feature>
<evidence type="ECO:0000256" key="11">
    <source>
        <dbReference type="ARBA" id="ARBA00022694"/>
    </source>
</evidence>
<evidence type="ECO:0000256" key="13">
    <source>
        <dbReference type="ARBA" id="ARBA00033392"/>
    </source>
</evidence>
<evidence type="ECO:0000256" key="14">
    <source>
        <dbReference type="ARBA" id="ARBA00047783"/>
    </source>
</evidence>
<keyword evidence="8 15" id="KW-0489">Methyltransferase</keyword>
<dbReference type="PIRSF" id="PIRSF000386">
    <property type="entry name" value="tRNA_mtase"/>
    <property type="match status" value="1"/>
</dbReference>
<evidence type="ECO:0000313" key="20">
    <source>
        <dbReference type="Proteomes" id="UP001169760"/>
    </source>
</evidence>
<keyword evidence="11 15" id="KW-0819">tRNA processing</keyword>
<evidence type="ECO:0000256" key="7">
    <source>
        <dbReference type="ARBA" id="ARBA00022490"/>
    </source>
</evidence>
<comment type="function">
    <text evidence="1 15 17">Specifically methylates guanosine-37 in various tRNAs.</text>
</comment>
<dbReference type="EC" id="2.1.1.228" evidence="5 15"/>
<keyword evidence="7 15" id="KW-0963">Cytoplasm</keyword>
<evidence type="ECO:0000256" key="15">
    <source>
        <dbReference type="HAMAP-Rule" id="MF_00605"/>
    </source>
</evidence>
<feature type="domain" description="tRNA methyltransferase TRMD/TRM10-type" evidence="18">
    <location>
        <begin position="10"/>
        <end position="252"/>
    </location>
</feature>
<dbReference type="Gene3D" id="3.40.1280.10">
    <property type="match status" value="1"/>
</dbReference>
<feature type="binding site" evidence="15 16">
    <location>
        <begin position="152"/>
        <end position="157"/>
    </location>
    <ligand>
        <name>S-adenosyl-L-methionine</name>
        <dbReference type="ChEBI" id="CHEBI:59789"/>
    </ligand>
</feature>